<evidence type="ECO:0000313" key="2">
    <source>
        <dbReference type="Proteomes" id="UP000010953"/>
    </source>
</evidence>
<reference evidence="1" key="1">
    <citation type="submission" date="2013-01" db="EMBL/GenBank/DDBJ databases">
        <title>Genome assembly of Mariniradius saccharolyticus AK6.</title>
        <authorList>
            <person name="Vaidya B."/>
            <person name="Khatri I."/>
            <person name="Tanuku N.R.S."/>
            <person name="Subramanian S."/>
            <person name="Pinnaka A."/>
        </authorList>
    </citation>
    <scope>NUCLEOTIDE SEQUENCE [LARGE SCALE GENOMIC DNA]</scope>
    <source>
        <strain evidence="1">AK6</strain>
    </source>
</reference>
<dbReference type="NCBIfam" id="NF033450">
    <property type="entry name" value="BREX_PglZ_1_B"/>
    <property type="match status" value="1"/>
</dbReference>
<dbReference type="Proteomes" id="UP000010953">
    <property type="component" value="Unassembled WGS sequence"/>
</dbReference>
<gene>
    <name evidence="1" type="ORF">C943_04166</name>
</gene>
<comment type="caution">
    <text evidence="1">The sequence shown here is derived from an EMBL/GenBank/DDBJ whole genome shotgun (WGS) entry which is preliminary data.</text>
</comment>
<keyword evidence="2" id="KW-1185">Reference proteome</keyword>
<dbReference type="STRING" id="1239962.C943_04166"/>
<proteinExistence type="predicted"/>
<dbReference type="EMBL" id="AMZY02000008">
    <property type="protein sequence ID" value="EMS33847.1"/>
    <property type="molecule type" value="Genomic_DNA"/>
</dbReference>
<name>M7XZD7_9BACT</name>
<accession>M7XZD7</accession>
<dbReference type="AlphaFoldDB" id="M7XZD7"/>
<evidence type="ECO:0000313" key="1">
    <source>
        <dbReference type="EMBL" id="EMS33847.1"/>
    </source>
</evidence>
<sequence length="750" mass="85076">MEKPEVILWPDPERVWEEVIILLQEKLPGLLNYGKFQPERKTGPAIWIKCMVARLLPEADWDAESTPIIYLPGVSKADLRKVETAVFDLQPLLEYQYTGNLFLQENGKEWTVTAFVENSNQGFGIKVQKDTATKVALKKALPTIFNQPDPFQNKTLIDAPFLNTLVFPEINESILQWINQGDDFLISMDSSKQVVFKELCKAQFDFEPNFKNIKEIALKLGSQMGNWKTVWQLYANNPRKYPNVEERLRQAKPEDLGTGMFALPTDSWPQCNDVEEEKLYESLTAVSKKDIRTAESEIHKLDQIHRRRKSWIWAELDKTPLAFALGYLSKLVEKSQASFGGFSLEELQNYYVNEGFEVDQLMRGALKAVKSSRDKDAVTSVINLFYKPWLEAITSRFQKLIQENSAIFTDQPVGEETEDFVLFVDAFRFELAKEFVSILAQKSSGIKVSLEPTWSAIPSLTPTAKPKVSPIASVISVNSECKDFRPQLKNTKDLSTAAFRDILKTKGFEYVAKVSDIQAGQRYWMEIGDIDTKGHQEQSGLVKRVEELFELVQETVEGIFEKGYRRIKIVTDHGWLLLPGGLPKTQLNADLTETRWGRCALMKEGAFTPLLHLPWRWNPSVYIAYAPGISFFKVNEEYAHGGISIHECLIPEIILENLSQPKKLALITKVKWTNLKCNVETENAPDGYWIDVRTKATDENSSIVISKNQSISENKGRVMVSEDAEGNAATVLLLDLQGIIIDKILTTVGG</sequence>
<dbReference type="eggNOG" id="ENOG502Z8Y8">
    <property type="taxonomic scope" value="Bacteria"/>
</dbReference>
<organism evidence="1 2">
    <name type="scientific">Mariniradius saccharolyticus AK6</name>
    <dbReference type="NCBI Taxonomy" id="1239962"/>
    <lineage>
        <taxon>Bacteria</taxon>
        <taxon>Pseudomonadati</taxon>
        <taxon>Bacteroidota</taxon>
        <taxon>Cytophagia</taxon>
        <taxon>Cytophagales</taxon>
        <taxon>Cyclobacteriaceae</taxon>
        <taxon>Mariniradius</taxon>
    </lineage>
</organism>
<dbReference type="InParanoid" id="M7XZD7"/>
<protein>
    <submittedName>
        <fullName evidence="1">Uncharacterized protein</fullName>
    </submittedName>
</protein>